<evidence type="ECO:0000313" key="1">
    <source>
        <dbReference type="EMBL" id="EZG67970.1"/>
    </source>
</evidence>
<dbReference type="EMBL" id="AFNH02000490">
    <property type="protein sequence ID" value="EZG67970.1"/>
    <property type="molecule type" value="Genomic_DNA"/>
</dbReference>
<dbReference type="InterPro" id="IPR043502">
    <property type="entry name" value="DNA/RNA_pol_sf"/>
</dbReference>
<dbReference type="AlphaFoldDB" id="A0A023B7Z9"/>
<dbReference type="VEuPathDB" id="CryptoDB:GNI_065170"/>
<organism evidence="1 2">
    <name type="scientific">Gregarina niphandrodes</name>
    <name type="common">Septate eugregarine</name>
    <dbReference type="NCBI Taxonomy" id="110365"/>
    <lineage>
        <taxon>Eukaryota</taxon>
        <taxon>Sar</taxon>
        <taxon>Alveolata</taxon>
        <taxon>Apicomplexa</taxon>
        <taxon>Conoidasida</taxon>
        <taxon>Gregarinasina</taxon>
        <taxon>Eugregarinorida</taxon>
        <taxon>Gregarinidae</taxon>
        <taxon>Gregarina</taxon>
    </lineage>
</organism>
<dbReference type="GeneID" id="22912403"/>
<dbReference type="RefSeq" id="XP_011130119.1">
    <property type="nucleotide sequence ID" value="XM_011131817.1"/>
</dbReference>
<accession>A0A023B7Z9</accession>
<protein>
    <submittedName>
        <fullName evidence="1">Uncharacterized protein</fullName>
    </submittedName>
</protein>
<proteinExistence type="predicted"/>
<evidence type="ECO:0000313" key="2">
    <source>
        <dbReference type="Proteomes" id="UP000019763"/>
    </source>
</evidence>
<gene>
    <name evidence="1" type="ORF">GNI_065170</name>
</gene>
<comment type="caution">
    <text evidence="1">The sequence shown here is derived from an EMBL/GenBank/DDBJ whole genome shotgun (WGS) entry which is preliminary data.</text>
</comment>
<dbReference type="Proteomes" id="UP000019763">
    <property type="component" value="Unassembled WGS sequence"/>
</dbReference>
<name>A0A023B7Z9_GRENI</name>
<keyword evidence="2" id="KW-1185">Reference proteome</keyword>
<reference evidence="1" key="1">
    <citation type="submission" date="2013-12" db="EMBL/GenBank/DDBJ databases">
        <authorList>
            <person name="Omoto C.K."/>
            <person name="Sibley D."/>
            <person name="Venepally P."/>
            <person name="Hadjithomas M."/>
            <person name="Karamycheva S."/>
            <person name="Brunk B."/>
            <person name="Roos D."/>
            <person name="Caler E."/>
            <person name="Lorenzi H."/>
        </authorList>
    </citation>
    <scope>NUCLEOTIDE SEQUENCE</scope>
</reference>
<sequence length="85" mass="9794">MDRVFEGLIGIDVVVWTRCSGGGREEGLLLKLKKSEYVKREAKLLGFIVSEKGIKLDPKKKAEFVWNEEQEQEFQSIKRSVAEYC</sequence>
<dbReference type="SUPFAM" id="SSF56672">
    <property type="entry name" value="DNA/RNA polymerases"/>
    <property type="match status" value="1"/>
</dbReference>